<evidence type="ECO:0000259" key="1">
    <source>
        <dbReference type="PROSITE" id="PS50972"/>
    </source>
</evidence>
<dbReference type="SUPFAM" id="SSF51717">
    <property type="entry name" value="Dihydropteroate synthetase-like"/>
    <property type="match status" value="1"/>
</dbReference>
<feature type="domain" description="Pterin-binding" evidence="1">
    <location>
        <begin position="1"/>
        <end position="58"/>
    </location>
</feature>
<accession>A0A6J7DZV8</accession>
<evidence type="ECO:0000313" key="2">
    <source>
        <dbReference type="EMBL" id="CAB4876206.1"/>
    </source>
</evidence>
<proteinExistence type="predicted"/>
<protein>
    <submittedName>
        <fullName evidence="2">Unannotated protein</fullName>
    </submittedName>
</protein>
<dbReference type="Gene3D" id="3.20.20.20">
    <property type="entry name" value="Dihydropteroate synthase-like"/>
    <property type="match status" value="1"/>
</dbReference>
<dbReference type="Pfam" id="PF00809">
    <property type="entry name" value="Pterin_bind"/>
    <property type="match status" value="1"/>
</dbReference>
<organism evidence="2">
    <name type="scientific">freshwater metagenome</name>
    <dbReference type="NCBI Taxonomy" id="449393"/>
    <lineage>
        <taxon>unclassified sequences</taxon>
        <taxon>metagenomes</taxon>
        <taxon>ecological metagenomes</taxon>
    </lineage>
</organism>
<dbReference type="EMBL" id="CAFBLS010000108">
    <property type="protein sequence ID" value="CAB4876206.1"/>
    <property type="molecule type" value="Genomic_DNA"/>
</dbReference>
<name>A0A6J7DZV8_9ZZZZ</name>
<dbReference type="InterPro" id="IPR011005">
    <property type="entry name" value="Dihydropteroate_synth-like_sf"/>
</dbReference>
<reference evidence="2" key="1">
    <citation type="submission" date="2020-05" db="EMBL/GenBank/DDBJ databases">
        <authorList>
            <person name="Chiriac C."/>
            <person name="Salcher M."/>
            <person name="Ghai R."/>
            <person name="Kavagutti S V."/>
        </authorList>
    </citation>
    <scope>NUCLEOTIDE SEQUENCE</scope>
</reference>
<dbReference type="GO" id="GO:0042558">
    <property type="term" value="P:pteridine-containing compound metabolic process"/>
    <property type="evidence" value="ECO:0007669"/>
    <property type="project" value="InterPro"/>
</dbReference>
<gene>
    <name evidence="2" type="ORF">UFOPK3402_00971</name>
</gene>
<dbReference type="PROSITE" id="PS50972">
    <property type="entry name" value="PTERIN_BINDING"/>
    <property type="match status" value="1"/>
</dbReference>
<dbReference type="AlphaFoldDB" id="A0A6J7DZV8"/>
<dbReference type="InterPro" id="IPR000489">
    <property type="entry name" value="Pterin-binding_dom"/>
</dbReference>
<sequence length="68" mass="6899">MGASRKRFIGSLLADNDGAPRALASRDSATDAVSALAAAAGAWAVRVHDVGNSRDAVLVGRAWARGHG</sequence>